<keyword evidence="2" id="KW-1185">Reference proteome</keyword>
<sequence length="242" mass="26633">MEQIKADCMKQGGFKYVPFVLPREDRPDLSGYDSMKAYRQKYGFGIFSRHVYPRDRLAGGVDAVVENPNNAIMMKLNPSQLAAYRKVESGCFRKAAKEVLGKEASSTTDAAEQLNAASARLAATEIDGDPELVSLAAGFADCLTVKGYKVSSTRPTDLARRGHDEILKESDKLGAKEFDNPKPGVHYGPTLSPAQARPYLEREIKAALDDLECGKEFYARYAPRQAAIDARVMNEYGPLMGL</sequence>
<dbReference type="GeneID" id="95388386"/>
<name>A0A7W5UWG7_9ACTN</name>
<accession>A0A7W5UWG7</accession>
<dbReference type="EMBL" id="JACIBV010000001">
    <property type="protein sequence ID" value="MBB3725997.1"/>
    <property type="molecule type" value="Genomic_DNA"/>
</dbReference>
<dbReference type="AlphaFoldDB" id="A0A7W5UWG7"/>
<gene>
    <name evidence="1" type="ORF">FHR33_001857</name>
</gene>
<proteinExistence type="predicted"/>
<evidence type="ECO:0000313" key="1">
    <source>
        <dbReference type="EMBL" id="MBB3725997.1"/>
    </source>
</evidence>
<evidence type="ECO:0000313" key="2">
    <source>
        <dbReference type="Proteomes" id="UP000579945"/>
    </source>
</evidence>
<dbReference type="Proteomes" id="UP000579945">
    <property type="component" value="Unassembled WGS sequence"/>
</dbReference>
<dbReference type="RefSeq" id="WP_183645508.1">
    <property type="nucleotide sequence ID" value="NZ_JACIBV010000001.1"/>
</dbReference>
<protein>
    <submittedName>
        <fullName evidence="1">Uncharacterized protein</fullName>
    </submittedName>
</protein>
<organism evidence="1 2">
    <name type="scientific">Nonomuraea dietziae</name>
    <dbReference type="NCBI Taxonomy" id="65515"/>
    <lineage>
        <taxon>Bacteria</taxon>
        <taxon>Bacillati</taxon>
        <taxon>Actinomycetota</taxon>
        <taxon>Actinomycetes</taxon>
        <taxon>Streptosporangiales</taxon>
        <taxon>Streptosporangiaceae</taxon>
        <taxon>Nonomuraea</taxon>
    </lineage>
</organism>
<reference evidence="1 2" key="1">
    <citation type="submission" date="2020-08" db="EMBL/GenBank/DDBJ databases">
        <title>Sequencing the genomes of 1000 actinobacteria strains.</title>
        <authorList>
            <person name="Klenk H.-P."/>
        </authorList>
    </citation>
    <scope>NUCLEOTIDE SEQUENCE [LARGE SCALE GENOMIC DNA]</scope>
    <source>
        <strain evidence="1 2">DSM 44320</strain>
    </source>
</reference>
<comment type="caution">
    <text evidence="1">The sequence shown here is derived from an EMBL/GenBank/DDBJ whole genome shotgun (WGS) entry which is preliminary data.</text>
</comment>